<dbReference type="EMBL" id="FMKA01000043">
    <property type="protein sequence ID" value="SCP99487.1"/>
    <property type="molecule type" value="Genomic_DNA"/>
</dbReference>
<keyword evidence="3" id="KW-1185">Reference proteome</keyword>
<evidence type="ECO:0008006" key="4">
    <source>
        <dbReference type="Google" id="ProtNLM"/>
    </source>
</evidence>
<dbReference type="STRING" id="1619234.SAMN05421730_10438"/>
<evidence type="ECO:0000256" key="1">
    <source>
        <dbReference type="SAM" id="SignalP"/>
    </source>
</evidence>
<evidence type="ECO:0000313" key="2">
    <source>
        <dbReference type="EMBL" id="SCP99487.1"/>
    </source>
</evidence>
<dbReference type="Proteomes" id="UP000199315">
    <property type="component" value="Unassembled WGS sequence"/>
</dbReference>
<reference evidence="2 3" key="1">
    <citation type="submission" date="2016-09" db="EMBL/GenBank/DDBJ databases">
        <authorList>
            <person name="Capua I."/>
            <person name="De Benedictis P."/>
            <person name="Joannis T."/>
            <person name="Lombin L.H."/>
            <person name="Cattoli G."/>
        </authorList>
    </citation>
    <scope>NUCLEOTIDE SEQUENCE [LARGE SCALE GENOMIC DNA]</scope>
    <source>
        <strain evidence="2 3">GluBS11</strain>
    </source>
</reference>
<accession>A0A1D3TYH4</accession>
<sequence length="174" mass="19145">MMKRLVLMLVAMAVMATLFTGCSKAGTDVTAAEIMDAIKEAYGEEYLPNTEIPAEFLESEFGLTPDMYKEVKAEQPMIGMHPDRVVVVEAAEGKAEAVEDALNAARERKLGDTMQYPMNLPKIHATKVVAEGDFVCFLLVGAINENMDMPEEEAKQFAEDEVEKGVQAFTGLFK</sequence>
<dbReference type="OrthoDB" id="1707145at2"/>
<dbReference type="Pfam" id="PF14270">
    <property type="entry name" value="DUF4358"/>
    <property type="match status" value="1"/>
</dbReference>
<feature type="signal peptide" evidence="1">
    <location>
        <begin position="1"/>
        <end position="25"/>
    </location>
</feature>
<evidence type="ECO:0000313" key="3">
    <source>
        <dbReference type="Proteomes" id="UP000199315"/>
    </source>
</evidence>
<gene>
    <name evidence="2" type="ORF">SAMN05421730_10438</name>
</gene>
<organism evidence="2 3">
    <name type="scientific">Anaerobium acetethylicum</name>
    <dbReference type="NCBI Taxonomy" id="1619234"/>
    <lineage>
        <taxon>Bacteria</taxon>
        <taxon>Bacillati</taxon>
        <taxon>Bacillota</taxon>
        <taxon>Clostridia</taxon>
        <taxon>Lachnospirales</taxon>
        <taxon>Lachnospiraceae</taxon>
        <taxon>Anaerobium</taxon>
    </lineage>
</organism>
<dbReference type="AlphaFoldDB" id="A0A1D3TYH4"/>
<name>A0A1D3TYH4_9FIRM</name>
<feature type="chain" id="PRO_5008921884" description="DUF4358 domain-containing protein" evidence="1">
    <location>
        <begin position="26"/>
        <end position="174"/>
    </location>
</feature>
<protein>
    <recommendedName>
        <fullName evidence="4">DUF4358 domain-containing protein</fullName>
    </recommendedName>
</protein>
<proteinExistence type="predicted"/>
<keyword evidence="1" id="KW-0732">Signal</keyword>
<dbReference type="InterPro" id="IPR025648">
    <property type="entry name" value="DUF4358"/>
</dbReference>
<dbReference type="PROSITE" id="PS51257">
    <property type="entry name" value="PROKAR_LIPOPROTEIN"/>
    <property type="match status" value="1"/>
</dbReference>